<dbReference type="GO" id="GO:0009002">
    <property type="term" value="F:serine-type D-Ala-D-Ala carboxypeptidase activity"/>
    <property type="evidence" value="ECO:0007669"/>
    <property type="project" value="InterPro"/>
</dbReference>
<feature type="domain" description="Peptidase S11 D-alanyl-D-alanine carboxypeptidase A N-terminal" evidence="10">
    <location>
        <begin position="27"/>
        <end position="251"/>
    </location>
</feature>
<evidence type="ECO:0000313" key="12">
    <source>
        <dbReference type="Proteomes" id="UP000199095"/>
    </source>
</evidence>
<evidence type="ECO:0000256" key="7">
    <source>
        <dbReference type="PIRSR" id="PIRSR618044-1"/>
    </source>
</evidence>
<keyword evidence="6" id="KW-0961">Cell wall biogenesis/degradation</keyword>
<dbReference type="PANTHER" id="PTHR21581">
    <property type="entry name" value="D-ALANYL-D-ALANINE CARBOXYPEPTIDASE"/>
    <property type="match status" value="1"/>
</dbReference>
<dbReference type="AlphaFoldDB" id="A0A1I0HY08"/>
<dbReference type="Proteomes" id="UP000199095">
    <property type="component" value="Unassembled WGS sequence"/>
</dbReference>
<dbReference type="SUPFAM" id="SSF56601">
    <property type="entry name" value="beta-lactamase/transpeptidase-like"/>
    <property type="match status" value="1"/>
</dbReference>
<dbReference type="Gene3D" id="3.40.710.10">
    <property type="entry name" value="DD-peptidase/beta-lactamase superfamily"/>
    <property type="match status" value="1"/>
</dbReference>
<comment type="similarity">
    <text evidence="1 9">Belongs to the peptidase S11 family.</text>
</comment>
<keyword evidence="11" id="KW-0645">Protease</keyword>
<feature type="active site" description="Acyl-ester intermediate" evidence="7">
    <location>
        <position position="62"/>
    </location>
</feature>
<feature type="active site" evidence="7">
    <location>
        <position position="117"/>
    </location>
</feature>
<dbReference type="STRING" id="237682.SAMN05421676_11044"/>
<sequence>MKTIQERIVVILLILPFLYMSWLPITAHAEPGVSAQNAVLMEYESGRVLFEKKPHQQKSIASITKIMTAIVAIENGHLNDTVKVSEKAVRTEGSSIYLEAGDKVKLIDLIYGLMLRSGNDAAVAIAEHVGGSTEGFAHLMNEKAKWIGMTNSHFTNPHGLEEEGHYSTAYDMALLMRYAMHNETFAKISGSKEYKAETEQYPWHNKNKMLTKYYQYCTGGKTGYTSKAGRTLVTSAEKDDMKLIAVTLNDPKDWDDHTSLFEWGFDSFDLQLIRDMGQIDIPLPGGNTVSGEIINPVLLPLSESEWKKIENKTYIKENFQLTDNSVIGKQIYTLNDKVLAERNIIKEPTIPKEESLFDKVKGLFHQLNGVL</sequence>
<dbReference type="EMBL" id="FOHJ01000010">
    <property type="protein sequence ID" value="SET89074.1"/>
    <property type="molecule type" value="Genomic_DNA"/>
</dbReference>
<dbReference type="InterPro" id="IPR012338">
    <property type="entry name" value="Beta-lactam/transpept-like"/>
</dbReference>
<evidence type="ECO:0000313" key="11">
    <source>
        <dbReference type="EMBL" id="SET89074.1"/>
    </source>
</evidence>
<evidence type="ECO:0000256" key="8">
    <source>
        <dbReference type="PIRSR" id="PIRSR618044-2"/>
    </source>
</evidence>
<feature type="active site" description="Proton acceptor" evidence="7">
    <location>
        <position position="65"/>
    </location>
</feature>
<proteinExistence type="inferred from homology"/>
<organism evidence="11 12">
    <name type="scientific">Salinibacillus kushneri</name>
    <dbReference type="NCBI Taxonomy" id="237682"/>
    <lineage>
        <taxon>Bacteria</taxon>
        <taxon>Bacillati</taxon>
        <taxon>Bacillota</taxon>
        <taxon>Bacilli</taxon>
        <taxon>Bacillales</taxon>
        <taxon>Bacillaceae</taxon>
        <taxon>Salinibacillus</taxon>
    </lineage>
</organism>
<name>A0A1I0HY08_9BACI</name>
<dbReference type="PANTHER" id="PTHR21581:SF33">
    <property type="entry name" value="D-ALANYL-D-ALANINE CARBOXYPEPTIDASE DACB"/>
    <property type="match status" value="1"/>
</dbReference>
<dbReference type="InterPro" id="IPR018044">
    <property type="entry name" value="Peptidase_S11"/>
</dbReference>
<keyword evidence="12" id="KW-1185">Reference proteome</keyword>
<feature type="binding site" evidence="8">
    <location>
        <position position="221"/>
    </location>
    <ligand>
        <name>substrate</name>
    </ligand>
</feature>
<evidence type="ECO:0000256" key="4">
    <source>
        <dbReference type="ARBA" id="ARBA00022960"/>
    </source>
</evidence>
<keyword evidence="2" id="KW-0732">Signal</keyword>
<dbReference type="InterPro" id="IPR001967">
    <property type="entry name" value="Peptidase_S11_N"/>
</dbReference>
<evidence type="ECO:0000256" key="5">
    <source>
        <dbReference type="ARBA" id="ARBA00022984"/>
    </source>
</evidence>
<keyword evidence="4" id="KW-0133">Cell shape</keyword>
<protein>
    <submittedName>
        <fullName evidence="11">D-alanyl-D-alanine carboxypeptidase</fullName>
    </submittedName>
</protein>
<keyword evidence="3" id="KW-0378">Hydrolase</keyword>
<dbReference type="GO" id="GO:0009252">
    <property type="term" value="P:peptidoglycan biosynthetic process"/>
    <property type="evidence" value="ECO:0007669"/>
    <property type="project" value="UniProtKB-KW"/>
</dbReference>
<evidence type="ECO:0000256" key="6">
    <source>
        <dbReference type="ARBA" id="ARBA00023316"/>
    </source>
</evidence>
<gene>
    <name evidence="11" type="ORF">SAMN05421676_11044</name>
</gene>
<evidence type="ECO:0000256" key="9">
    <source>
        <dbReference type="RuleBase" id="RU004016"/>
    </source>
</evidence>
<accession>A0A1I0HY08</accession>
<dbReference type="GO" id="GO:0006508">
    <property type="term" value="P:proteolysis"/>
    <property type="evidence" value="ECO:0007669"/>
    <property type="project" value="InterPro"/>
</dbReference>
<keyword evidence="11" id="KW-0121">Carboxypeptidase</keyword>
<dbReference type="Pfam" id="PF00768">
    <property type="entry name" value="Peptidase_S11"/>
    <property type="match status" value="1"/>
</dbReference>
<reference evidence="12" key="1">
    <citation type="submission" date="2016-10" db="EMBL/GenBank/DDBJ databases">
        <authorList>
            <person name="Varghese N."/>
            <person name="Submissions S."/>
        </authorList>
    </citation>
    <scope>NUCLEOTIDE SEQUENCE [LARGE SCALE GENOMIC DNA]</scope>
    <source>
        <strain evidence="12">CGMCC 1.3566</strain>
    </source>
</reference>
<evidence type="ECO:0000259" key="10">
    <source>
        <dbReference type="Pfam" id="PF00768"/>
    </source>
</evidence>
<evidence type="ECO:0000256" key="3">
    <source>
        <dbReference type="ARBA" id="ARBA00022801"/>
    </source>
</evidence>
<evidence type="ECO:0000256" key="1">
    <source>
        <dbReference type="ARBA" id="ARBA00007164"/>
    </source>
</evidence>
<dbReference type="PRINTS" id="PR00725">
    <property type="entry name" value="DADACBPTASE1"/>
</dbReference>
<keyword evidence="5" id="KW-0573">Peptidoglycan synthesis</keyword>
<dbReference type="GO" id="GO:0008360">
    <property type="term" value="P:regulation of cell shape"/>
    <property type="evidence" value="ECO:0007669"/>
    <property type="project" value="UniProtKB-KW"/>
</dbReference>
<dbReference type="GO" id="GO:0071555">
    <property type="term" value="P:cell wall organization"/>
    <property type="evidence" value="ECO:0007669"/>
    <property type="project" value="UniProtKB-KW"/>
</dbReference>
<evidence type="ECO:0000256" key="2">
    <source>
        <dbReference type="ARBA" id="ARBA00022729"/>
    </source>
</evidence>